<dbReference type="Gene3D" id="3.90.1150.10">
    <property type="entry name" value="Aspartate Aminotransferase, domain 1"/>
    <property type="match status" value="1"/>
</dbReference>
<dbReference type="PANTHER" id="PTHR42806:SF1">
    <property type="entry name" value="GLYCINE DEHYDROGENASE (DECARBOXYLATING)"/>
    <property type="match status" value="1"/>
</dbReference>
<protein>
    <recommendedName>
        <fullName evidence="2">Glycine cleavage system P-protein N-terminal domain-containing protein</fullName>
    </recommendedName>
</protein>
<feature type="domain" description="Glycine cleavage system P-protein N-terminal" evidence="2">
    <location>
        <begin position="1"/>
        <end position="77"/>
    </location>
</feature>
<gene>
    <name evidence="3" type="ORF">S03H2_60778</name>
</gene>
<dbReference type="InterPro" id="IPR015421">
    <property type="entry name" value="PyrdxlP-dep_Trfase_major"/>
</dbReference>
<dbReference type="PANTHER" id="PTHR42806">
    <property type="entry name" value="GLYCINE CLEAVAGE SYSTEM P-PROTEIN"/>
    <property type="match status" value="1"/>
</dbReference>
<evidence type="ECO:0000259" key="2">
    <source>
        <dbReference type="Pfam" id="PF02347"/>
    </source>
</evidence>
<organism evidence="3">
    <name type="scientific">marine sediment metagenome</name>
    <dbReference type="NCBI Taxonomy" id="412755"/>
    <lineage>
        <taxon>unclassified sequences</taxon>
        <taxon>metagenomes</taxon>
        <taxon>ecological metagenomes</taxon>
    </lineage>
</organism>
<accession>X1I7W8</accession>
<dbReference type="Pfam" id="PF02347">
    <property type="entry name" value="GDC-P"/>
    <property type="match status" value="1"/>
</dbReference>
<proteinExistence type="predicted"/>
<dbReference type="InterPro" id="IPR015424">
    <property type="entry name" value="PyrdxlP-dep_Trfase"/>
</dbReference>
<reference evidence="3" key="1">
    <citation type="journal article" date="2014" name="Front. Microbiol.">
        <title>High frequency of phylogenetically diverse reductive dehalogenase-homologous genes in deep subseafloor sedimentary metagenomes.</title>
        <authorList>
            <person name="Kawai M."/>
            <person name="Futagami T."/>
            <person name="Toyoda A."/>
            <person name="Takaki Y."/>
            <person name="Nishi S."/>
            <person name="Hori S."/>
            <person name="Arai W."/>
            <person name="Tsubouchi T."/>
            <person name="Morono Y."/>
            <person name="Uchiyama I."/>
            <person name="Ito T."/>
            <person name="Fujiyama A."/>
            <person name="Inagaki F."/>
            <person name="Takami H."/>
        </authorList>
    </citation>
    <scope>NUCLEOTIDE SEQUENCE</scope>
    <source>
        <strain evidence="3">Expedition CK06-06</strain>
    </source>
</reference>
<evidence type="ECO:0000313" key="3">
    <source>
        <dbReference type="EMBL" id="GAH78461.1"/>
    </source>
</evidence>
<name>X1I7W8_9ZZZZ</name>
<dbReference type="AlphaFoldDB" id="X1I7W8"/>
<dbReference type="GO" id="GO:0009116">
    <property type="term" value="P:nucleoside metabolic process"/>
    <property type="evidence" value="ECO:0007669"/>
    <property type="project" value="InterPro"/>
</dbReference>
<feature type="non-terminal residue" evidence="3">
    <location>
        <position position="1"/>
    </location>
</feature>
<dbReference type="EMBL" id="BARU01039191">
    <property type="protein sequence ID" value="GAH78461.1"/>
    <property type="molecule type" value="Genomic_DNA"/>
</dbReference>
<dbReference type="GO" id="GO:0004375">
    <property type="term" value="F:glycine dehydrogenase (decarboxylating) activity"/>
    <property type="evidence" value="ECO:0007669"/>
    <property type="project" value="InterPro"/>
</dbReference>
<keyword evidence="1" id="KW-0560">Oxidoreductase</keyword>
<evidence type="ECO:0000256" key="1">
    <source>
        <dbReference type="ARBA" id="ARBA00023002"/>
    </source>
</evidence>
<dbReference type="InterPro" id="IPR049315">
    <property type="entry name" value="GDC-P_N"/>
</dbReference>
<comment type="caution">
    <text evidence="3">The sequence shown here is derived from an EMBL/GenBank/DDBJ whole genome shotgun (WGS) entry which is preliminary data.</text>
</comment>
<dbReference type="SUPFAM" id="SSF53383">
    <property type="entry name" value="PLP-dependent transferases"/>
    <property type="match status" value="1"/>
</dbReference>
<dbReference type="InterPro" id="IPR023010">
    <property type="entry name" value="GcvPA"/>
</dbReference>
<dbReference type="InterPro" id="IPR015422">
    <property type="entry name" value="PyrdxlP-dep_Trfase_small"/>
</dbReference>
<dbReference type="Gene3D" id="3.40.640.10">
    <property type="entry name" value="Type I PLP-dependent aspartate aminotransferase-like (Major domain)"/>
    <property type="match status" value="1"/>
</dbReference>
<sequence>REQHIKRERATSNICTNEALVALSCAIHLTLLGPQGYKESAETMYLSAHHVVKELEKIGVKRVFNSEFFNSFILNLKIPKDKKQEFTQFMLDRKIFPGIPHSFDGENYDYIVTTSYLLCEKDLDDFVKAIGEWRK</sequence>